<dbReference type="EMBL" id="NIBQ01000003">
    <property type="protein sequence ID" value="OUZ30403.1"/>
    <property type="molecule type" value="Genomic_DNA"/>
</dbReference>
<dbReference type="AlphaFoldDB" id="A0A200IZK1"/>
<evidence type="ECO:0000259" key="3">
    <source>
        <dbReference type="Pfam" id="PF13731"/>
    </source>
</evidence>
<evidence type="ECO:0000313" key="6">
    <source>
        <dbReference type="Proteomes" id="UP000196151"/>
    </source>
</evidence>
<dbReference type="Pfam" id="PF13731">
    <property type="entry name" value="WxL"/>
    <property type="match status" value="1"/>
</dbReference>
<evidence type="ECO:0000313" key="5">
    <source>
        <dbReference type="EMBL" id="WYJ94496.1"/>
    </source>
</evidence>
<sequence>MNKKNKLSLILLMTLSSLAVSEITFASEADALDQTGKVTVEGSGTTKPVDPENPGTDVDPGEGPSTEGTLRIDYASSLDFGRAKITEKNRTYNARAQLFKDDTPARGSYIQITDERDDVYGWTLQVKQTTQFTNSVIQDKENQQLTGAVLSLDKGWANSFGASIAPTVTRDTIAINEIGQAYQVARADAGGGTGTWTIEFGSSGTEKAQANTLTPETDAAGKALIDETYQKQAYRNSAISLSIPDSTKIYPVQYQTELTWILSEIPQ</sequence>
<reference evidence="4" key="1">
    <citation type="submission" date="2017-05" db="EMBL/GenBank/DDBJ databases">
        <title>The Genome Sequence of Enterococcus sp. 9D6_DIV0238.</title>
        <authorList>
            <consortium name="The Broad Institute Genomics Platform"/>
            <consortium name="The Broad Institute Genomic Center for Infectious Diseases"/>
            <person name="Earl A."/>
            <person name="Manson A."/>
            <person name="Schwartman J."/>
            <person name="Gilmore M."/>
            <person name="Abouelleil A."/>
            <person name="Cao P."/>
            <person name="Chapman S."/>
            <person name="Cusick C."/>
            <person name="Shea T."/>
            <person name="Young S."/>
            <person name="Neafsey D."/>
            <person name="Nusbaum C."/>
            <person name="Birren B."/>
        </authorList>
    </citation>
    <scope>NUCLEOTIDE SEQUENCE [LARGE SCALE GENOMIC DNA]</scope>
    <source>
        <strain evidence="4">9D6_DIV0238</strain>
    </source>
</reference>
<dbReference type="OrthoDB" id="2339326at2"/>
<reference evidence="5" key="2">
    <citation type="submission" date="2017-05" db="EMBL/GenBank/DDBJ databases">
        <authorList>
            <consortium name="The Broad Institute Genomics Platform"/>
            <consortium name="The Broad Institute Genomic Center for Infectious Diseases"/>
            <person name="Earl A."/>
            <person name="Manson A."/>
            <person name="Schwartman J."/>
            <person name="Gilmore M."/>
            <person name="Abouelleil A."/>
            <person name="Cao P."/>
            <person name="Chapman S."/>
            <person name="Cusick C."/>
            <person name="Shea T."/>
            <person name="Young S."/>
            <person name="Neafsey D."/>
            <person name="Nusbaum C."/>
            <person name="Birren B."/>
        </authorList>
    </citation>
    <scope>NUCLEOTIDE SEQUENCE</scope>
    <source>
        <strain evidence="5">9D6_DIV0238</strain>
    </source>
</reference>
<dbReference type="RefSeq" id="WP_087641772.1">
    <property type="nucleotide sequence ID" value="NZ_CP147246.1"/>
</dbReference>
<feature type="signal peptide" evidence="2">
    <location>
        <begin position="1"/>
        <end position="26"/>
    </location>
</feature>
<gene>
    <name evidence="5" type="ORF">A5889_002009</name>
    <name evidence="4" type="ORF">A5889_002691</name>
</gene>
<keyword evidence="6" id="KW-1185">Reference proteome</keyword>
<feature type="region of interest" description="Disordered" evidence="1">
    <location>
        <begin position="36"/>
        <end position="68"/>
    </location>
</feature>
<dbReference type="Proteomes" id="UP000196151">
    <property type="component" value="Chromosome"/>
</dbReference>
<keyword evidence="2" id="KW-0732">Signal</keyword>
<evidence type="ECO:0000256" key="1">
    <source>
        <dbReference type="SAM" id="MobiDB-lite"/>
    </source>
</evidence>
<feature type="chain" id="PRO_5012284146" description="WxL domain-containing protein" evidence="2">
    <location>
        <begin position="27"/>
        <end position="267"/>
    </location>
</feature>
<protein>
    <recommendedName>
        <fullName evidence="3">WxL domain-containing protein</fullName>
    </recommendedName>
</protein>
<proteinExistence type="predicted"/>
<feature type="domain" description="WxL" evidence="3">
    <location>
        <begin position="32"/>
        <end position="266"/>
    </location>
</feature>
<evidence type="ECO:0000256" key="2">
    <source>
        <dbReference type="SAM" id="SignalP"/>
    </source>
</evidence>
<organism evidence="4">
    <name type="scientific">Candidatus Enterococcus dunnyi</name>
    <dbReference type="NCBI Taxonomy" id="1834192"/>
    <lineage>
        <taxon>Bacteria</taxon>
        <taxon>Bacillati</taxon>
        <taxon>Bacillota</taxon>
        <taxon>Bacilli</taxon>
        <taxon>Lactobacillales</taxon>
        <taxon>Enterococcaceae</taxon>
        <taxon>Enterococcus</taxon>
    </lineage>
</organism>
<name>A0A200IZK1_9ENTE</name>
<dbReference type="InterPro" id="IPR027994">
    <property type="entry name" value="WxL_dom"/>
</dbReference>
<evidence type="ECO:0000313" key="4">
    <source>
        <dbReference type="EMBL" id="OUZ30403.1"/>
    </source>
</evidence>
<reference evidence="5" key="3">
    <citation type="submission" date="2024-03" db="EMBL/GenBank/DDBJ databases">
        <title>The Genome Sequence of Enterococcus sp. DIV0238c.</title>
        <authorList>
            <consortium name="The Broad Institute Genomics Platform"/>
            <consortium name="The Broad Institute Microbial Omics Core"/>
            <consortium name="The Broad Institute Genomic Center for Infectious Diseases"/>
            <person name="Earl A."/>
            <person name="Manson A."/>
            <person name="Gilmore M."/>
            <person name="Schwartman J."/>
            <person name="Shea T."/>
            <person name="Abouelleil A."/>
            <person name="Cao P."/>
            <person name="Chapman S."/>
            <person name="Cusick C."/>
            <person name="Young S."/>
            <person name="Neafsey D."/>
            <person name="Nusbaum C."/>
            <person name="Birren B."/>
        </authorList>
    </citation>
    <scope>NUCLEOTIDE SEQUENCE</scope>
    <source>
        <strain evidence="5">9D6_DIV0238</strain>
    </source>
</reference>
<accession>A0A200IZK1</accession>
<dbReference type="EMBL" id="CP147246">
    <property type="protein sequence ID" value="WYJ94496.1"/>
    <property type="molecule type" value="Genomic_DNA"/>
</dbReference>